<dbReference type="Gene3D" id="3.20.20.70">
    <property type="entry name" value="Aldolase class I"/>
    <property type="match status" value="1"/>
</dbReference>
<accession>A0AAW0DSI4</accession>
<sequence length="508" mass="55035">MDGKPLYEYARKGIPLPRPIEPRSVTVHSLKLEEWLGNDHSFKWPEKSLSEEEKKAVEKAIQGVDEGASIKDEPEVISGDEVPTAFVLSMKVSGGTYVRSIVHDLAHALGSAGHVVTLTRSRQGRFVLGEPEEENDRRCLSWDIFEKAFAESAEAERDEEGLTAWERELFWNTYPPNTHSEMAANGVNGVHAINGRGSRVLKAGIYAPIPTFFLENEDLDVESFQKHVLRVTSAGVGPLIAGSMGEALHLSHSERVTLIKAARRTLDANGFPEVPLIVGTGAGSTRETLELTVEAANAGADFAIVITSGYFSGALANNKKALKDFFREVSEKSPIPIMIYNYPGASGGIDLDSDLITELATECANTCGVKLTCGNVGKTHAPFLVLGGFIDFLTPSTYANAHGAITGLGNVAPHAIAELFRLSEAARKDLSQLQEAQRLQGIIARADYTIAKASIAGTKYLLEKLYGYGGAPRRPLPPIEPSAGQALWEHPHTQDLVKLEREISGKSK</sequence>
<evidence type="ECO:0000313" key="3">
    <source>
        <dbReference type="Proteomes" id="UP001383192"/>
    </source>
</evidence>
<organism evidence="2 3">
    <name type="scientific">Paramarasmius palmivorus</name>
    <dbReference type="NCBI Taxonomy" id="297713"/>
    <lineage>
        <taxon>Eukaryota</taxon>
        <taxon>Fungi</taxon>
        <taxon>Dikarya</taxon>
        <taxon>Basidiomycota</taxon>
        <taxon>Agaricomycotina</taxon>
        <taxon>Agaricomycetes</taxon>
        <taxon>Agaricomycetidae</taxon>
        <taxon>Agaricales</taxon>
        <taxon>Marasmiineae</taxon>
        <taxon>Marasmiaceae</taxon>
        <taxon>Paramarasmius</taxon>
    </lineage>
</organism>
<dbReference type="GO" id="GO:0009982">
    <property type="term" value="F:pseudouridine synthase activity"/>
    <property type="evidence" value="ECO:0007669"/>
    <property type="project" value="InterPro"/>
</dbReference>
<comment type="caution">
    <text evidence="2">The sequence shown here is derived from an EMBL/GenBank/DDBJ whole genome shotgun (WGS) entry which is preliminary data.</text>
</comment>
<dbReference type="CDD" id="cd00408">
    <property type="entry name" value="DHDPS-like"/>
    <property type="match status" value="1"/>
</dbReference>
<protein>
    <submittedName>
        <fullName evidence="2">Uncharacterized protein</fullName>
    </submittedName>
</protein>
<dbReference type="SUPFAM" id="SSF51569">
    <property type="entry name" value="Aldolase"/>
    <property type="match status" value="1"/>
</dbReference>
<dbReference type="InterPro" id="IPR013785">
    <property type="entry name" value="Aldolase_TIM"/>
</dbReference>
<proteinExistence type="predicted"/>
<dbReference type="InterPro" id="IPR002220">
    <property type="entry name" value="DapA-like"/>
</dbReference>
<dbReference type="PANTHER" id="PTHR12128">
    <property type="entry name" value="DIHYDRODIPICOLINATE SYNTHASE"/>
    <property type="match status" value="1"/>
</dbReference>
<evidence type="ECO:0000256" key="1">
    <source>
        <dbReference type="ARBA" id="ARBA00023239"/>
    </source>
</evidence>
<keyword evidence="3" id="KW-1185">Reference proteome</keyword>
<dbReference type="GO" id="GO:0003723">
    <property type="term" value="F:RNA binding"/>
    <property type="evidence" value="ECO:0007669"/>
    <property type="project" value="InterPro"/>
</dbReference>
<dbReference type="GO" id="GO:0008840">
    <property type="term" value="F:4-hydroxy-tetrahydrodipicolinate synthase activity"/>
    <property type="evidence" value="ECO:0007669"/>
    <property type="project" value="TreeGrafter"/>
</dbReference>
<dbReference type="PANTHER" id="PTHR12128:SF66">
    <property type="entry name" value="4-HYDROXY-2-OXOGLUTARATE ALDOLASE, MITOCHONDRIAL"/>
    <property type="match status" value="1"/>
</dbReference>
<dbReference type="Gene3D" id="3.30.2350.10">
    <property type="entry name" value="Pseudouridine synthase"/>
    <property type="match status" value="1"/>
</dbReference>
<evidence type="ECO:0000313" key="2">
    <source>
        <dbReference type="EMBL" id="KAK7054784.1"/>
    </source>
</evidence>
<dbReference type="SUPFAM" id="SSF55120">
    <property type="entry name" value="Pseudouridine synthase"/>
    <property type="match status" value="1"/>
</dbReference>
<keyword evidence="1" id="KW-0456">Lyase</keyword>
<dbReference type="SMART" id="SM01130">
    <property type="entry name" value="DHDPS"/>
    <property type="match status" value="1"/>
</dbReference>
<dbReference type="GO" id="GO:0001522">
    <property type="term" value="P:pseudouridine synthesis"/>
    <property type="evidence" value="ECO:0007669"/>
    <property type="project" value="InterPro"/>
</dbReference>
<dbReference type="EMBL" id="JAYKXP010000008">
    <property type="protein sequence ID" value="KAK7054784.1"/>
    <property type="molecule type" value="Genomic_DNA"/>
</dbReference>
<gene>
    <name evidence="2" type="ORF">VNI00_003247</name>
</gene>
<dbReference type="Pfam" id="PF00701">
    <property type="entry name" value="DHDPS"/>
    <property type="match status" value="1"/>
</dbReference>
<dbReference type="PRINTS" id="PR00146">
    <property type="entry name" value="DHPICSNTHASE"/>
</dbReference>
<dbReference type="Proteomes" id="UP001383192">
    <property type="component" value="Unassembled WGS sequence"/>
</dbReference>
<reference evidence="2 3" key="1">
    <citation type="submission" date="2024-01" db="EMBL/GenBank/DDBJ databases">
        <title>A draft genome for a cacao thread blight-causing isolate of Paramarasmius palmivorus.</title>
        <authorList>
            <person name="Baruah I.K."/>
            <person name="Bukari Y."/>
            <person name="Amoako-Attah I."/>
            <person name="Meinhardt L.W."/>
            <person name="Bailey B.A."/>
            <person name="Cohen S.P."/>
        </authorList>
    </citation>
    <scope>NUCLEOTIDE SEQUENCE [LARGE SCALE GENOMIC DNA]</scope>
    <source>
        <strain evidence="2 3">GH-12</strain>
    </source>
</reference>
<dbReference type="AlphaFoldDB" id="A0AAW0DSI4"/>
<dbReference type="InterPro" id="IPR020103">
    <property type="entry name" value="PsdUridine_synth_cat_dom_sf"/>
</dbReference>
<name>A0AAW0DSI4_9AGAR</name>